<evidence type="ECO:0000256" key="1">
    <source>
        <dbReference type="ARBA" id="ARBA00022679"/>
    </source>
</evidence>
<dbReference type="KEGG" id="tsy:THSYN_22640"/>
<dbReference type="AlphaFoldDB" id="A0A2K8UDG0"/>
<protein>
    <recommendedName>
        <fullName evidence="2">Glycosyltransferase subfamily 4-like N-terminal domain-containing protein</fullName>
    </recommendedName>
</protein>
<dbReference type="Gene3D" id="3.40.50.2000">
    <property type="entry name" value="Glycogen Phosphorylase B"/>
    <property type="match status" value="2"/>
</dbReference>
<dbReference type="PANTHER" id="PTHR46401:SF2">
    <property type="entry name" value="GLYCOSYLTRANSFERASE WBBK-RELATED"/>
    <property type="match status" value="1"/>
</dbReference>
<keyword evidence="4" id="KW-1185">Reference proteome</keyword>
<dbReference type="PANTHER" id="PTHR46401">
    <property type="entry name" value="GLYCOSYLTRANSFERASE WBBK-RELATED"/>
    <property type="match status" value="1"/>
</dbReference>
<proteinExistence type="predicted"/>
<evidence type="ECO:0000259" key="2">
    <source>
        <dbReference type="Pfam" id="PF13439"/>
    </source>
</evidence>
<feature type="domain" description="Glycosyltransferase subfamily 4-like N-terminal" evidence="2">
    <location>
        <begin position="31"/>
        <end position="187"/>
    </location>
</feature>
<dbReference type="Pfam" id="PF13692">
    <property type="entry name" value="Glyco_trans_1_4"/>
    <property type="match status" value="1"/>
</dbReference>
<reference evidence="3 4" key="1">
    <citation type="submission" date="2017-03" db="EMBL/GenBank/DDBJ databases">
        <title>Complete genome sequence of Candidatus 'Thiodictyon syntrophicum' sp. nov. strain Cad16T, a photolithoautotroph purple sulfur bacterium isolated from an alpine meromictic lake.</title>
        <authorList>
            <person name="Luedin S.M."/>
            <person name="Pothier J.F."/>
            <person name="Danza F."/>
            <person name="Storelli N."/>
            <person name="Wittwer M."/>
            <person name="Tonolla M."/>
        </authorList>
    </citation>
    <scope>NUCLEOTIDE SEQUENCE [LARGE SCALE GENOMIC DNA]</scope>
    <source>
        <strain evidence="3 4">Cad16T</strain>
    </source>
</reference>
<evidence type="ECO:0000313" key="3">
    <source>
        <dbReference type="EMBL" id="AUB83469.1"/>
    </source>
</evidence>
<dbReference type="EMBL" id="CP020370">
    <property type="protein sequence ID" value="AUB83469.1"/>
    <property type="molecule type" value="Genomic_DNA"/>
</dbReference>
<dbReference type="GO" id="GO:0016757">
    <property type="term" value="F:glycosyltransferase activity"/>
    <property type="evidence" value="ECO:0007669"/>
    <property type="project" value="TreeGrafter"/>
</dbReference>
<accession>A0A2K8UDG0</accession>
<dbReference type="Proteomes" id="UP000232638">
    <property type="component" value="Chromosome"/>
</dbReference>
<evidence type="ECO:0000313" key="4">
    <source>
        <dbReference type="Proteomes" id="UP000232638"/>
    </source>
</evidence>
<name>A0A2K8UDG0_9GAMM</name>
<gene>
    <name evidence="3" type="ORF">THSYN_22640</name>
</gene>
<organism evidence="3 4">
    <name type="scientific">Candidatus Thiodictyon syntrophicum</name>
    <dbReference type="NCBI Taxonomy" id="1166950"/>
    <lineage>
        <taxon>Bacteria</taxon>
        <taxon>Pseudomonadati</taxon>
        <taxon>Pseudomonadota</taxon>
        <taxon>Gammaproteobacteria</taxon>
        <taxon>Chromatiales</taxon>
        <taxon>Chromatiaceae</taxon>
        <taxon>Thiodictyon</taxon>
    </lineage>
</organism>
<sequence length="387" mass="44073">MRDAADWEHSDTVMRHGNTEHWVMVLGWLTMGGAERQALYLAQALMKERGVRVSVVGLSNPGYVMDECRRLGIDCHYWPFEFPDRYYQQWRSIFRFAARLRRLGPTFVAPYCMPANLICGLTWRLTGAKACVWQQRDEGRLRRSDWIEPWALRLTPAFISNSIHAARWLETDLHVAPTRISVIRNGIILPKVSPHTGRWRDNWHISADKKILTMVANLHQYKDHLTLLRAWKIIRQSAMSSDWMLVLAGRYEDTYSELQTFAVENNLLDSVLFANRISDVPALLDDAALLVFSSLCEGVPNGILEAMTHGLAVVATDIPGIREAVGSTSEDQFAIPSDPQDFAMKVMRLMADPTVRSALGRKNRERVEALHSMDAMVHETIAVFQSL</sequence>
<dbReference type="SUPFAM" id="SSF53756">
    <property type="entry name" value="UDP-Glycosyltransferase/glycogen phosphorylase"/>
    <property type="match status" value="1"/>
</dbReference>
<dbReference type="Pfam" id="PF13439">
    <property type="entry name" value="Glyco_transf_4"/>
    <property type="match status" value="1"/>
</dbReference>
<dbReference type="InterPro" id="IPR028098">
    <property type="entry name" value="Glyco_trans_4-like_N"/>
</dbReference>
<dbReference type="GO" id="GO:0009103">
    <property type="term" value="P:lipopolysaccharide biosynthetic process"/>
    <property type="evidence" value="ECO:0007669"/>
    <property type="project" value="TreeGrafter"/>
</dbReference>
<keyword evidence="1" id="KW-0808">Transferase</keyword>